<dbReference type="InParanoid" id="A0A6P6GM86"/>
<reference evidence="4" key="1">
    <citation type="submission" date="2025-08" db="UniProtKB">
        <authorList>
            <consortium name="RefSeq"/>
        </authorList>
    </citation>
    <scope>IDENTIFICATION</scope>
    <source>
        <tissue evidence="4">Seedling</tissue>
    </source>
</reference>
<dbReference type="InterPro" id="IPR018838">
    <property type="entry name" value="ZGRF1-like_N"/>
</dbReference>
<dbReference type="AlphaFoldDB" id="A0A6P6GM86"/>
<dbReference type="PANTHER" id="PTHR28535">
    <property type="entry name" value="ZINC FINGER GRF-TYPE CONTAINING 1"/>
    <property type="match status" value="1"/>
</dbReference>
<feature type="compositionally biased region" description="Low complexity" evidence="1">
    <location>
        <begin position="511"/>
        <end position="522"/>
    </location>
</feature>
<dbReference type="RefSeq" id="XP_024935207.1">
    <property type="nucleotide sequence ID" value="XM_025079439.3"/>
</dbReference>
<keyword evidence="3" id="KW-1185">Reference proteome</keyword>
<feature type="compositionally biased region" description="Polar residues" evidence="1">
    <location>
        <begin position="450"/>
        <end position="459"/>
    </location>
</feature>
<feature type="compositionally biased region" description="Basic and acidic residues" evidence="1">
    <location>
        <begin position="493"/>
        <end position="508"/>
    </location>
</feature>
<proteinExistence type="predicted"/>
<dbReference type="KEGG" id="zju:107429776"/>
<feature type="domain" description="5'-3' DNA helicase ZGRF1-like N-terminal" evidence="2">
    <location>
        <begin position="275"/>
        <end position="349"/>
    </location>
</feature>
<sequence length="591" mass="66095">MEDVKRWSVTYTKHLKQKRKVYQDGLLDLHTPTNKLLLYDDCEKLLECRMLKKDEVVSCGETLTFNAYLVDVNASEGDQKPATPASTSFARDCKIVGKNKLRPTLSPSQKIIRDFKKREVRKYATTPTATSPDFMESNTREWEVLYTTQITQKAKKYHDGFLQLSTRGSFGRQVMLYDASRNLLDSRFLKNDEVIESGEAIALDAHLVEIGENQGDHKVFKENNCNVNKETGTAPAEHHGSHVQRPVEKGFIKNEFNKFGASHSSRGTTGSSTREWNVMYTTQLTQKAKKYHDGFLQLANCGLRGRQVMLYDLTRKLIDSRFLKKEELIESGESLAFATHLVDIGEPEVKKEPPDNLNVQGKCFNVLQKTGKMHRQQEHLAVNNIVLKGRPHTNSSSGKDVDLKILFSNANKTKANEKVPIDKPLRDASQILSILQKPRAQISMVEDDTNGSTTRSVSPTKEPPVSDVVDLHFPEDDGPPSSSLAHQELSENVDAKESRENVVLKRPPEVASSKASSSCKDSQLVMGTESGNSYQLYSDNMEADTSSDEVNASNRATSATCASYGDDDRKKSEELTCARETVEGPSFDLGF</sequence>
<feature type="compositionally biased region" description="Polar residues" evidence="1">
    <location>
        <begin position="548"/>
        <end position="561"/>
    </location>
</feature>
<evidence type="ECO:0000313" key="3">
    <source>
        <dbReference type="Proteomes" id="UP001652623"/>
    </source>
</evidence>
<dbReference type="GeneID" id="107429776"/>
<evidence type="ECO:0000313" key="4">
    <source>
        <dbReference type="RefSeq" id="XP_024935207.1"/>
    </source>
</evidence>
<evidence type="ECO:0000256" key="1">
    <source>
        <dbReference type="SAM" id="MobiDB-lite"/>
    </source>
</evidence>
<gene>
    <name evidence="4" type="primary">LOC107429776</name>
</gene>
<name>A0A6P6GM86_ZIZJJ</name>
<protein>
    <submittedName>
        <fullName evidence="4">Uncharacterized protein LOC107429776 isoform X1</fullName>
    </submittedName>
</protein>
<dbReference type="GO" id="GO:0005634">
    <property type="term" value="C:nucleus"/>
    <property type="evidence" value="ECO:0007669"/>
    <property type="project" value="TreeGrafter"/>
</dbReference>
<feature type="domain" description="5'-3' DNA helicase ZGRF1-like N-terminal" evidence="2">
    <location>
        <begin position="141"/>
        <end position="216"/>
    </location>
</feature>
<feature type="region of interest" description="Disordered" evidence="1">
    <location>
        <begin position="442"/>
        <end position="525"/>
    </location>
</feature>
<feature type="domain" description="5'-3' DNA helicase ZGRF1-like N-terminal" evidence="2">
    <location>
        <begin position="4"/>
        <end position="78"/>
    </location>
</feature>
<dbReference type="GO" id="GO:0035861">
    <property type="term" value="C:site of double-strand break"/>
    <property type="evidence" value="ECO:0007669"/>
    <property type="project" value="TreeGrafter"/>
</dbReference>
<dbReference type="Proteomes" id="UP001652623">
    <property type="component" value="Chromosome 6"/>
</dbReference>
<feature type="compositionally biased region" description="Basic and acidic residues" evidence="1">
    <location>
        <begin position="566"/>
        <end position="577"/>
    </location>
</feature>
<accession>A0A6P6GM86</accession>
<evidence type="ECO:0000259" key="2">
    <source>
        <dbReference type="Pfam" id="PF10382"/>
    </source>
</evidence>
<dbReference type="InterPro" id="IPR052800">
    <property type="entry name" value="DNA_Repair_Helicase_ZGRF1"/>
</dbReference>
<dbReference type="PANTHER" id="PTHR28535:SF1">
    <property type="entry name" value="PROTEIN ZGRF1"/>
    <property type="match status" value="1"/>
</dbReference>
<dbReference type="GO" id="GO:0006302">
    <property type="term" value="P:double-strand break repair"/>
    <property type="evidence" value="ECO:0007669"/>
    <property type="project" value="TreeGrafter"/>
</dbReference>
<feature type="region of interest" description="Disordered" evidence="1">
    <location>
        <begin position="543"/>
        <end position="577"/>
    </location>
</feature>
<organism evidence="3 4">
    <name type="scientific">Ziziphus jujuba</name>
    <name type="common">Chinese jujube</name>
    <name type="synonym">Ziziphus sativa</name>
    <dbReference type="NCBI Taxonomy" id="326968"/>
    <lineage>
        <taxon>Eukaryota</taxon>
        <taxon>Viridiplantae</taxon>
        <taxon>Streptophyta</taxon>
        <taxon>Embryophyta</taxon>
        <taxon>Tracheophyta</taxon>
        <taxon>Spermatophyta</taxon>
        <taxon>Magnoliopsida</taxon>
        <taxon>eudicotyledons</taxon>
        <taxon>Gunneridae</taxon>
        <taxon>Pentapetalae</taxon>
        <taxon>rosids</taxon>
        <taxon>fabids</taxon>
        <taxon>Rosales</taxon>
        <taxon>Rhamnaceae</taxon>
        <taxon>Paliureae</taxon>
        <taxon>Ziziphus</taxon>
    </lineage>
</organism>
<dbReference type="Pfam" id="PF10382">
    <property type="entry name" value="ZGRF1-like_N"/>
    <property type="match status" value="3"/>
</dbReference>